<dbReference type="Gene3D" id="3.40.50.300">
    <property type="entry name" value="P-loop containing nucleotide triphosphate hydrolases"/>
    <property type="match status" value="2"/>
</dbReference>
<dbReference type="SUPFAM" id="SSF52540">
    <property type="entry name" value="P-loop containing nucleoside triphosphate hydrolases"/>
    <property type="match status" value="2"/>
</dbReference>
<keyword evidence="4 15" id="KW-0227">DNA damage</keyword>
<evidence type="ECO:0000313" key="18">
    <source>
        <dbReference type="EMBL" id="OGM90791.1"/>
    </source>
</evidence>
<protein>
    <recommendedName>
        <fullName evidence="2 15">ATP-dependent DNA helicase RecG</fullName>
        <ecNumber evidence="13 15">5.6.2.4</ecNumber>
    </recommendedName>
</protein>
<evidence type="ECO:0000256" key="11">
    <source>
        <dbReference type="ARBA" id="ARBA00023235"/>
    </source>
</evidence>
<dbReference type="NCBIfam" id="TIGR00643">
    <property type="entry name" value="recG"/>
    <property type="match status" value="1"/>
</dbReference>
<dbReference type="Proteomes" id="UP000178946">
    <property type="component" value="Unassembled WGS sequence"/>
</dbReference>
<dbReference type="GO" id="GO:0005524">
    <property type="term" value="F:ATP binding"/>
    <property type="evidence" value="ECO:0007669"/>
    <property type="project" value="UniProtKB-KW"/>
</dbReference>
<dbReference type="SMART" id="SM00490">
    <property type="entry name" value="HELICc"/>
    <property type="match status" value="1"/>
</dbReference>
<dbReference type="SUPFAM" id="SSF50249">
    <property type="entry name" value="Nucleic acid-binding proteins"/>
    <property type="match status" value="1"/>
</dbReference>
<comment type="catalytic activity">
    <reaction evidence="12 15">
        <text>Couples ATP hydrolysis with the unwinding of duplex DNA by translocating in the 3'-5' direction.</text>
        <dbReference type="EC" id="5.6.2.4"/>
    </reaction>
</comment>
<evidence type="ECO:0000256" key="13">
    <source>
        <dbReference type="ARBA" id="ARBA00034808"/>
    </source>
</evidence>
<dbReference type="InterPro" id="IPR011545">
    <property type="entry name" value="DEAD/DEAH_box_helicase_dom"/>
</dbReference>
<dbReference type="InterPro" id="IPR033454">
    <property type="entry name" value="RecG_wedge"/>
</dbReference>
<evidence type="ECO:0000256" key="3">
    <source>
        <dbReference type="ARBA" id="ARBA00022741"/>
    </source>
</evidence>
<dbReference type="SMART" id="SM00487">
    <property type="entry name" value="DEXDc"/>
    <property type="match status" value="1"/>
</dbReference>
<evidence type="ECO:0000256" key="12">
    <source>
        <dbReference type="ARBA" id="ARBA00034617"/>
    </source>
</evidence>
<evidence type="ECO:0000256" key="1">
    <source>
        <dbReference type="ARBA" id="ARBA00007504"/>
    </source>
</evidence>
<dbReference type="GO" id="GO:0043138">
    <property type="term" value="F:3'-5' DNA helicase activity"/>
    <property type="evidence" value="ECO:0007669"/>
    <property type="project" value="UniProtKB-EC"/>
</dbReference>
<dbReference type="GO" id="GO:0016887">
    <property type="term" value="F:ATP hydrolysis activity"/>
    <property type="evidence" value="ECO:0007669"/>
    <property type="project" value="RHEA"/>
</dbReference>
<accession>A0A1F8DQ87</accession>
<evidence type="ECO:0000256" key="8">
    <source>
        <dbReference type="ARBA" id="ARBA00023125"/>
    </source>
</evidence>
<dbReference type="InterPro" id="IPR004609">
    <property type="entry name" value="ATP-dep_DNA_helicase_RecG"/>
</dbReference>
<dbReference type="CDD" id="cd04488">
    <property type="entry name" value="RecG_wedge_OBF"/>
    <property type="match status" value="1"/>
</dbReference>
<keyword evidence="11" id="KW-0413">Isomerase</keyword>
<evidence type="ECO:0000256" key="7">
    <source>
        <dbReference type="ARBA" id="ARBA00022840"/>
    </source>
</evidence>
<keyword evidence="5 15" id="KW-0378">Hydrolase</keyword>
<evidence type="ECO:0000256" key="15">
    <source>
        <dbReference type="RuleBase" id="RU363016"/>
    </source>
</evidence>
<gene>
    <name evidence="18" type="ORF">A3A20_03055</name>
</gene>
<evidence type="ECO:0000256" key="10">
    <source>
        <dbReference type="ARBA" id="ARBA00023204"/>
    </source>
</evidence>
<keyword evidence="9 15" id="KW-0233">DNA recombination</keyword>
<dbReference type="Pfam" id="PF00270">
    <property type="entry name" value="DEAD"/>
    <property type="match status" value="1"/>
</dbReference>
<keyword evidence="7 15" id="KW-0067">ATP-binding</keyword>
<comment type="similarity">
    <text evidence="1 15">Belongs to the helicase family. RecG subfamily.</text>
</comment>
<comment type="function">
    <text evidence="15">Plays a critical role in recombination and DNA repair. Helps process Holliday junction intermediates to mature products by catalyzing branch migration. Has replication fork regression activity, unwinds stalled or blocked replication forks to make a HJ that can be resolved. Has a DNA unwinding activity characteristic of a DNA helicase with 3'-5' polarity.</text>
</comment>
<dbReference type="InterPro" id="IPR001650">
    <property type="entry name" value="Helicase_C-like"/>
</dbReference>
<evidence type="ECO:0000313" key="19">
    <source>
        <dbReference type="Proteomes" id="UP000178946"/>
    </source>
</evidence>
<proteinExistence type="inferred from homology"/>
<dbReference type="InterPro" id="IPR014001">
    <property type="entry name" value="Helicase_ATP-bd"/>
</dbReference>
<dbReference type="STRING" id="1802557.A3A20_03055"/>
<evidence type="ECO:0000259" key="17">
    <source>
        <dbReference type="PROSITE" id="PS51194"/>
    </source>
</evidence>
<dbReference type="PROSITE" id="PS51194">
    <property type="entry name" value="HELICASE_CTER"/>
    <property type="match status" value="1"/>
</dbReference>
<dbReference type="Gene3D" id="2.40.50.140">
    <property type="entry name" value="Nucleic acid-binding proteins"/>
    <property type="match status" value="1"/>
</dbReference>
<dbReference type="PROSITE" id="PS51192">
    <property type="entry name" value="HELICASE_ATP_BIND_1"/>
    <property type="match status" value="1"/>
</dbReference>
<name>A0A1F8DQ87_9BACT</name>
<dbReference type="PANTHER" id="PTHR47964:SF1">
    <property type="entry name" value="ATP-DEPENDENT DNA HELICASE HOMOLOG RECG, CHLOROPLASTIC"/>
    <property type="match status" value="1"/>
</dbReference>
<dbReference type="InterPro" id="IPR047112">
    <property type="entry name" value="RecG/Mfd"/>
</dbReference>
<dbReference type="InterPro" id="IPR027417">
    <property type="entry name" value="P-loop_NTPase"/>
</dbReference>
<feature type="domain" description="Helicase ATP-binding" evidence="16">
    <location>
        <begin position="276"/>
        <end position="449"/>
    </location>
</feature>
<comment type="caution">
    <text evidence="18">The sequence shown here is derived from an EMBL/GenBank/DDBJ whole genome shotgun (WGS) entry which is preliminary data.</text>
</comment>
<feature type="domain" description="Helicase C-terminal" evidence="17">
    <location>
        <begin position="468"/>
        <end position="642"/>
    </location>
</feature>
<comment type="catalytic activity">
    <reaction evidence="14 15">
        <text>ATP + H2O = ADP + phosphate + H(+)</text>
        <dbReference type="Rhea" id="RHEA:13065"/>
        <dbReference type="ChEBI" id="CHEBI:15377"/>
        <dbReference type="ChEBI" id="CHEBI:15378"/>
        <dbReference type="ChEBI" id="CHEBI:30616"/>
        <dbReference type="ChEBI" id="CHEBI:43474"/>
        <dbReference type="ChEBI" id="CHEBI:456216"/>
        <dbReference type="EC" id="5.6.2.4"/>
    </reaction>
</comment>
<dbReference type="Pfam" id="PF00271">
    <property type="entry name" value="Helicase_C"/>
    <property type="match status" value="1"/>
</dbReference>
<dbReference type="AlphaFoldDB" id="A0A1F8DQ87"/>
<dbReference type="EMBL" id="MGIR01000008">
    <property type="protein sequence ID" value="OGM90791.1"/>
    <property type="molecule type" value="Genomic_DNA"/>
</dbReference>
<dbReference type="GO" id="GO:0006310">
    <property type="term" value="P:DNA recombination"/>
    <property type="evidence" value="ECO:0007669"/>
    <property type="project" value="UniProtKB-UniRule"/>
</dbReference>
<dbReference type="PANTHER" id="PTHR47964">
    <property type="entry name" value="ATP-DEPENDENT DNA HELICASE HOMOLOG RECG, CHLOROPLASTIC"/>
    <property type="match status" value="1"/>
</dbReference>
<evidence type="ECO:0000259" key="16">
    <source>
        <dbReference type="PROSITE" id="PS51192"/>
    </source>
</evidence>
<dbReference type="GO" id="GO:0003677">
    <property type="term" value="F:DNA binding"/>
    <property type="evidence" value="ECO:0007669"/>
    <property type="project" value="UniProtKB-KW"/>
</dbReference>
<dbReference type="NCBIfam" id="NF008168">
    <property type="entry name" value="PRK10917.2-2"/>
    <property type="match status" value="1"/>
</dbReference>
<organism evidence="18 19">
    <name type="scientific">Candidatus Wolfebacteria bacterium RIFCSPLOWO2_01_FULL_45_19</name>
    <dbReference type="NCBI Taxonomy" id="1802557"/>
    <lineage>
        <taxon>Bacteria</taxon>
        <taxon>Candidatus Wolfeibacteriota</taxon>
    </lineage>
</organism>
<evidence type="ECO:0000256" key="2">
    <source>
        <dbReference type="ARBA" id="ARBA00017846"/>
    </source>
</evidence>
<evidence type="ECO:0000256" key="9">
    <source>
        <dbReference type="ARBA" id="ARBA00023172"/>
    </source>
</evidence>
<sequence length="706" mass="79614">MTLEIPLARIRGMTPRFLARLKKLKIQTVKDLLWHFPSRYEDFSTVYQIADLQPNQVATIRGTIQDTSLRRSWRRGMTIFEAWIVDETGSTRAVWFNQPYLRNVLRRGRTVNLAGKVVFSEDDLYMSNPAYEIATNEALGETSHTGRLVPIYPETRGLTSKGIRYLARIVLKNLKPIQEHLPLEALEENGLPEINKALWQVHFPRTIEESAEARKRFAFEELFMLQLGNFAAKSALAEEKATSIPSDIEYARFLMASLPFELTFSQKRSLWEVIRDIAKAQPMNRLLQGDVGSGKTVIAAITALIAAKSGLQTAFMAPTEVLARQHYFTFKKLFGSQEAGIGLITAKETEVCYGQNLETEVKKTDFLKKIKNGEIKIIIGTHALIQKGVGFEKLSLVVVDEQHRFGVQQRAALASSSSKLIPHFLSMSATPIPRTLAITIFGDLDLSTIDELPSGRKPIVTKIVAPTNRTQAYKFIREEIKKGRQAFVICPRIESADTQINADGIADKRRLLWDVKAVKEEYEKLSKKIFPDLRVSMLHGKLKSDEKKETMLNFSRGEAEILVSTSVVEVGVDVPNATIMMIEGADRFGLAQLYQFRGRVGRGEHQSFCFLFTDSSAKTTHQRLKALMEAKNGFELAEKDLEIRGPGQFLGESQTGMPDIAMHALQNIELIKAARDSALKTINSDLKKYPLLKKKLDEFKNQIHLE</sequence>
<dbReference type="Pfam" id="PF17191">
    <property type="entry name" value="RecG_wedge"/>
    <property type="match status" value="1"/>
</dbReference>
<keyword evidence="10 15" id="KW-0234">DNA repair</keyword>
<evidence type="ECO:0000256" key="5">
    <source>
        <dbReference type="ARBA" id="ARBA00022801"/>
    </source>
</evidence>
<dbReference type="NCBIfam" id="NF008165">
    <property type="entry name" value="PRK10917.1-3"/>
    <property type="match status" value="1"/>
</dbReference>
<evidence type="ECO:0000256" key="4">
    <source>
        <dbReference type="ARBA" id="ARBA00022763"/>
    </source>
</evidence>
<dbReference type="InterPro" id="IPR012340">
    <property type="entry name" value="NA-bd_OB-fold"/>
</dbReference>
<dbReference type="EC" id="5.6.2.4" evidence="13 15"/>
<dbReference type="GO" id="GO:0006281">
    <property type="term" value="P:DNA repair"/>
    <property type="evidence" value="ECO:0007669"/>
    <property type="project" value="UniProtKB-UniRule"/>
</dbReference>
<reference evidence="18 19" key="1">
    <citation type="journal article" date="2016" name="Nat. Commun.">
        <title>Thousands of microbial genomes shed light on interconnected biogeochemical processes in an aquifer system.</title>
        <authorList>
            <person name="Anantharaman K."/>
            <person name="Brown C.T."/>
            <person name="Hug L.A."/>
            <person name="Sharon I."/>
            <person name="Castelle C.J."/>
            <person name="Probst A.J."/>
            <person name="Thomas B.C."/>
            <person name="Singh A."/>
            <person name="Wilkins M.J."/>
            <person name="Karaoz U."/>
            <person name="Brodie E.L."/>
            <person name="Williams K.H."/>
            <person name="Hubbard S.S."/>
            <person name="Banfield J.F."/>
        </authorList>
    </citation>
    <scope>NUCLEOTIDE SEQUENCE [LARGE SCALE GENOMIC DNA]</scope>
</reference>
<evidence type="ECO:0000256" key="14">
    <source>
        <dbReference type="ARBA" id="ARBA00048988"/>
    </source>
</evidence>
<keyword evidence="6 15" id="KW-0347">Helicase</keyword>
<keyword evidence="8" id="KW-0238">DNA-binding</keyword>
<keyword evidence="3 15" id="KW-0547">Nucleotide-binding</keyword>
<evidence type="ECO:0000256" key="6">
    <source>
        <dbReference type="ARBA" id="ARBA00022806"/>
    </source>
</evidence>